<dbReference type="GO" id="GO:0008076">
    <property type="term" value="C:voltage-gated potassium channel complex"/>
    <property type="evidence" value="ECO:0007669"/>
    <property type="project" value="TreeGrafter"/>
</dbReference>
<evidence type="ECO:0000256" key="5">
    <source>
        <dbReference type="ARBA" id="ARBA00022692"/>
    </source>
</evidence>
<evidence type="ECO:0000256" key="6">
    <source>
        <dbReference type="ARBA" id="ARBA00022729"/>
    </source>
</evidence>
<dbReference type="InterPro" id="IPR000372">
    <property type="entry name" value="LRRNT"/>
</dbReference>
<keyword evidence="11" id="KW-1015">Disulfide bond</keyword>
<dbReference type="FunFam" id="3.80.10.10:FF:000015">
    <property type="entry name" value="Leucine rich repeat containing 38"/>
    <property type="match status" value="1"/>
</dbReference>
<proteinExistence type="predicted"/>
<evidence type="ECO:0000256" key="10">
    <source>
        <dbReference type="ARBA" id="ARBA00023136"/>
    </source>
</evidence>
<feature type="region of interest" description="Disordered" evidence="13">
    <location>
        <begin position="67"/>
        <end position="87"/>
    </location>
</feature>
<dbReference type="PANTHER" id="PTHR46473">
    <property type="entry name" value="GH08155P"/>
    <property type="match status" value="1"/>
</dbReference>
<feature type="compositionally biased region" description="Polar residues" evidence="13">
    <location>
        <begin position="106"/>
        <end position="120"/>
    </location>
</feature>
<dbReference type="InterPro" id="IPR032675">
    <property type="entry name" value="LRR_dom_sf"/>
</dbReference>
<evidence type="ECO:0000256" key="11">
    <source>
        <dbReference type="ARBA" id="ARBA00023157"/>
    </source>
</evidence>
<feature type="region of interest" description="Disordered" evidence="13">
    <location>
        <begin position="106"/>
        <end position="128"/>
    </location>
</feature>
<keyword evidence="9" id="KW-0406">Ion transport</keyword>
<dbReference type="Proteomes" id="UP000662637">
    <property type="component" value="Unassembled WGS sequence"/>
</dbReference>
<evidence type="ECO:0000256" key="2">
    <source>
        <dbReference type="ARBA" id="ARBA00022448"/>
    </source>
</evidence>
<dbReference type="PROSITE" id="PS51450">
    <property type="entry name" value="LRR"/>
    <property type="match status" value="1"/>
</dbReference>
<evidence type="ECO:0000259" key="14">
    <source>
        <dbReference type="SMART" id="SM00013"/>
    </source>
</evidence>
<evidence type="ECO:0000256" key="13">
    <source>
        <dbReference type="SAM" id="MobiDB-lite"/>
    </source>
</evidence>
<evidence type="ECO:0000313" key="15">
    <source>
        <dbReference type="EMBL" id="KAF7461411.1"/>
    </source>
</evidence>
<keyword evidence="7" id="KW-0677">Repeat</keyword>
<organism evidence="15 16">
    <name type="scientific">Marmota monax</name>
    <name type="common">Woodchuck</name>
    <dbReference type="NCBI Taxonomy" id="9995"/>
    <lineage>
        <taxon>Eukaryota</taxon>
        <taxon>Metazoa</taxon>
        <taxon>Chordata</taxon>
        <taxon>Craniata</taxon>
        <taxon>Vertebrata</taxon>
        <taxon>Euteleostomi</taxon>
        <taxon>Mammalia</taxon>
        <taxon>Eutheria</taxon>
        <taxon>Euarchontoglires</taxon>
        <taxon>Glires</taxon>
        <taxon>Rodentia</taxon>
        <taxon>Sciuromorpha</taxon>
        <taxon>Sciuridae</taxon>
        <taxon>Xerinae</taxon>
        <taxon>Marmotini</taxon>
        <taxon>Marmota</taxon>
    </lineage>
</organism>
<name>A0A834PJG9_MARMO</name>
<evidence type="ECO:0000313" key="16">
    <source>
        <dbReference type="Proteomes" id="UP000662637"/>
    </source>
</evidence>
<dbReference type="GO" id="GO:0044325">
    <property type="term" value="F:transmembrane transporter binding"/>
    <property type="evidence" value="ECO:0007669"/>
    <property type="project" value="TreeGrafter"/>
</dbReference>
<dbReference type="Gene3D" id="3.80.10.10">
    <property type="entry name" value="Ribonuclease Inhibitor"/>
    <property type="match status" value="1"/>
</dbReference>
<reference evidence="15" key="1">
    <citation type="submission" date="2020-08" db="EMBL/GenBank/DDBJ databases">
        <authorList>
            <person name="Shumante A."/>
            <person name="Zimin A.V."/>
            <person name="Puiu D."/>
            <person name="Salzberg S.L."/>
        </authorList>
    </citation>
    <scope>NUCLEOTIDE SEQUENCE</scope>
    <source>
        <strain evidence="15">WC2-LM</strain>
        <tissue evidence="15">Liver</tissue>
    </source>
</reference>
<dbReference type="InterPro" id="IPR001611">
    <property type="entry name" value="Leu-rich_rpt"/>
</dbReference>
<protein>
    <recommendedName>
        <fullName evidence="14">LRRNT domain-containing protein</fullName>
    </recommendedName>
</protein>
<evidence type="ECO:0000256" key="3">
    <source>
        <dbReference type="ARBA" id="ARBA00022475"/>
    </source>
</evidence>
<keyword evidence="4" id="KW-0433">Leucine-rich repeat</keyword>
<keyword evidence="3" id="KW-1003">Cell membrane</keyword>
<sequence length="505" mass="55203">MLPKPPSPTPPGQQLTGRTQRPEEVRLSLSRAVPRAADITKVSTGNLTVMERVRPFRAAKWASFQQQAGAESRRAGRQGTGPRISTSAQLSCNGKLLRTKLECYSSFQHPSPTRPGQPSDQRTEGAQEVEQGQSWLLTMALAWGAGPRWLLFSFGMGLVSGSKCPNTCQCQAQEVICTGMQLTEYPLNVPLDTRRLYLNNNKLTGLPAMPLGLLSDLVYLDCQHNRIREVMDYTFIGVFKLIYLDLSSNNLTSISPFSFSVLSNLVQLSIANNPRLLSLHKYTFANTSSLRHLDLRNTGLQTLDYEAFHHLAVLQTLHLSGNPWKCNCSFLDFAIYLTVSHLDHPGERSWAWGRSEEEQRLYLGDAAPLVDSASLRPSGAESLQALSVSSVIMGHGEPGGCRMRRRKVQQGRREAWGVEDGSGQKNSQGSSEEAALCRSMGTGHSARSPAGRSRATGEPQVLVGGLQAGCDHSALAMAPVAAQGLVPPPWGLHSPVLVLHRPLHQ</sequence>
<keyword evidence="2" id="KW-0813">Transport</keyword>
<dbReference type="InterPro" id="IPR051432">
    <property type="entry name" value="KCNMA1_auxiliary"/>
</dbReference>
<comment type="caution">
    <text evidence="15">The sequence shown here is derived from an EMBL/GenBank/DDBJ whole genome shotgun (WGS) entry which is preliminary data.</text>
</comment>
<evidence type="ECO:0000256" key="12">
    <source>
        <dbReference type="ARBA" id="ARBA00023303"/>
    </source>
</evidence>
<evidence type="ECO:0000256" key="4">
    <source>
        <dbReference type="ARBA" id="ARBA00022614"/>
    </source>
</evidence>
<keyword evidence="10" id="KW-0472">Membrane</keyword>
<dbReference type="SMART" id="SM00369">
    <property type="entry name" value="LRR_TYP"/>
    <property type="match status" value="4"/>
</dbReference>
<dbReference type="SUPFAM" id="SSF52058">
    <property type="entry name" value="L domain-like"/>
    <property type="match status" value="1"/>
</dbReference>
<comment type="subcellular location">
    <subcellularLocation>
        <location evidence="1">Cell membrane</location>
        <topology evidence="1">Single-pass membrane protein</topology>
    </subcellularLocation>
</comment>
<dbReference type="AlphaFoldDB" id="A0A834PJG9"/>
<dbReference type="SMART" id="SM00013">
    <property type="entry name" value="LRRNT"/>
    <property type="match status" value="1"/>
</dbReference>
<keyword evidence="12" id="KW-0407">Ion channel</keyword>
<evidence type="ECO:0000256" key="8">
    <source>
        <dbReference type="ARBA" id="ARBA00022989"/>
    </source>
</evidence>
<dbReference type="GO" id="GO:0005249">
    <property type="term" value="F:voltage-gated potassium channel activity"/>
    <property type="evidence" value="ECO:0007669"/>
    <property type="project" value="TreeGrafter"/>
</dbReference>
<dbReference type="PANTHER" id="PTHR46473:SF6">
    <property type="entry name" value="LEUCINE-RICH REPEAT-CONTAINING PROTEIN 52"/>
    <property type="match status" value="1"/>
</dbReference>
<dbReference type="GO" id="GO:0099104">
    <property type="term" value="F:potassium channel activator activity"/>
    <property type="evidence" value="ECO:0007669"/>
    <property type="project" value="TreeGrafter"/>
</dbReference>
<dbReference type="EMBL" id="WJEC01008620">
    <property type="protein sequence ID" value="KAF7461411.1"/>
    <property type="molecule type" value="Genomic_DNA"/>
</dbReference>
<feature type="compositionally biased region" description="Pro residues" evidence="13">
    <location>
        <begin position="1"/>
        <end position="11"/>
    </location>
</feature>
<keyword evidence="8" id="KW-1133">Transmembrane helix</keyword>
<evidence type="ECO:0000256" key="9">
    <source>
        <dbReference type="ARBA" id="ARBA00023065"/>
    </source>
</evidence>
<evidence type="ECO:0000256" key="7">
    <source>
        <dbReference type="ARBA" id="ARBA00022737"/>
    </source>
</evidence>
<accession>A0A834PJG9</accession>
<keyword evidence="5" id="KW-0812">Transmembrane</keyword>
<feature type="domain" description="LRRNT" evidence="14">
    <location>
        <begin position="163"/>
        <end position="195"/>
    </location>
</feature>
<gene>
    <name evidence="15" type="ORF">GHT09_015033</name>
</gene>
<dbReference type="InterPro" id="IPR003591">
    <property type="entry name" value="Leu-rich_rpt_typical-subtyp"/>
</dbReference>
<dbReference type="Pfam" id="PF13855">
    <property type="entry name" value="LRR_8"/>
    <property type="match status" value="1"/>
</dbReference>
<evidence type="ECO:0000256" key="1">
    <source>
        <dbReference type="ARBA" id="ARBA00004162"/>
    </source>
</evidence>
<keyword evidence="6" id="KW-0732">Signal</keyword>
<dbReference type="Pfam" id="PF00560">
    <property type="entry name" value="LRR_1"/>
    <property type="match status" value="1"/>
</dbReference>
<feature type="region of interest" description="Disordered" evidence="13">
    <location>
        <begin position="399"/>
        <end position="457"/>
    </location>
</feature>
<feature type="region of interest" description="Disordered" evidence="13">
    <location>
        <begin position="1"/>
        <end position="24"/>
    </location>
</feature>